<name>A0ABQ8GEI8_9PEZI</name>
<dbReference type="Proteomes" id="UP000774617">
    <property type="component" value="Unassembled WGS sequence"/>
</dbReference>
<reference evidence="1 2" key="1">
    <citation type="journal article" date="2021" name="Nat. Commun.">
        <title>Genetic determinants of endophytism in the Arabidopsis root mycobiome.</title>
        <authorList>
            <person name="Mesny F."/>
            <person name="Miyauchi S."/>
            <person name="Thiergart T."/>
            <person name="Pickel B."/>
            <person name="Atanasova L."/>
            <person name="Karlsson M."/>
            <person name="Huettel B."/>
            <person name="Barry K.W."/>
            <person name="Haridas S."/>
            <person name="Chen C."/>
            <person name="Bauer D."/>
            <person name="Andreopoulos W."/>
            <person name="Pangilinan J."/>
            <person name="LaButti K."/>
            <person name="Riley R."/>
            <person name="Lipzen A."/>
            <person name="Clum A."/>
            <person name="Drula E."/>
            <person name="Henrissat B."/>
            <person name="Kohler A."/>
            <person name="Grigoriev I.V."/>
            <person name="Martin F.M."/>
            <person name="Hacquard S."/>
        </authorList>
    </citation>
    <scope>NUCLEOTIDE SEQUENCE [LARGE SCALE GENOMIC DNA]</scope>
    <source>
        <strain evidence="1 2">MPI-SDFR-AT-0080</strain>
    </source>
</reference>
<accession>A0ABQ8GEI8</accession>
<organism evidence="1 2">
    <name type="scientific">Macrophomina phaseolina</name>
    <dbReference type="NCBI Taxonomy" id="35725"/>
    <lineage>
        <taxon>Eukaryota</taxon>
        <taxon>Fungi</taxon>
        <taxon>Dikarya</taxon>
        <taxon>Ascomycota</taxon>
        <taxon>Pezizomycotina</taxon>
        <taxon>Dothideomycetes</taxon>
        <taxon>Dothideomycetes incertae sedis</taxon>
        <taxon>Botryosphaeriales</taxon>
        <taxon>Botryosphaeriaceae</taxon>
        <taxon>Macrophomina</taxon>
    </lineage>
</organism>
<evidence type="ECO:0000313" key="1">
    <source>
        <dbReference type="EMBL" id="KAH7053375.1"/>
    </source>
</evidence>
<dbReference type="EMBL" id="JAGTJR010000010">
    <property type="protein sequence ID" value="KAH7053375.1"/>
    <property type="molecule type" value="Genomic_DNA"/>
</dbReference>
<gene>
    <name evidence="1" type="ORF">B0J12DRAFT_54779</name>
</gene>
<keyword evidence="2" id="KW-1185">Reference proteome</keyword>
<evidence type="ECO:0000313" key="2">
    <source>
        <dbReference type="Proteomes" id="UP000774617"/>
    </source>
</evidence>
<protein>
    <submittedName>
        <fullName evidence="1">Uncharacterized protein</fullName>
    </submittedName>
</protein>
<sequence>MRVTTKKAARHPARPCWLTEEALNSRPARVSASLTGVGVKEHRLEILLSPTALDPRGEGGSRLTAPYFRCPNIRHAAGVCLKWQVLTSALPCREAPGVTQGAEPPSSSSRIGLHSCSMGSEAAHKAELVGRRFSPPQPPPTVIGEPYHVARRLPPPLAWPNHERSVVAPDGFTDERVFRLNRRLAVYESCARHLNSLKSMNTDVSELGKLMRFRSALPRLRFIKSARGC</sequence>
<comment type="caution">
    <text evidence="1">The sequence shown here is derived from an EMBL/GenBank/DDBJ whole genome shotgun (WGS) entry which is preliminary data.</text>
</comment>
<proteinExistence type="predicted"/>